<keyword evidence="2" id="KW-0677">Repeat</keyword>
<accession>A0A8J3PHA2</accession>
<protein>
    <recommendedName>
        <fullName evidence="4">Calx-beta domain-containing protein</fullName>
    </recommendedName>
</protein>
<dbReference type="InterPro" id="IPR003644">
    <property type="entry name" value="Calx_beta"/>
</dbReference>
<feature type="domain" description="Calx-beta" evidence="4">
    <location>
        <begin position="37"/>
        <end position="131"/>
    </location>
</feature>
<evidence type="ECO:0000259" key="4">
    <source>
        <dbReference type="Pfam" id="PF03160"/>
    </source>
</evidence>
<comment type="caution">
    <text evidence="5">The sequence shown here is derived from an EMBL/GenBank/DDBJ whole genome shotgun (WGS) entry which is preliminary data.</text>
</comment>
<dbReference type="Pfam" id="PF03160">
    <property type="entry name" value="Calx-beta"/>
    <property type="match status" value="2"/>
</dbReference>
<dbReference type="GO" id="GO:0016020">
    <property type="term" value="C:membrane"/>
    <property type="evidence" value="ECO:0007669"/>
    <property type="project" value="InterPro"/>
</dbReference>
<dbReference type="Proteomes" id="UP000660339">
    <property type="component" value="Unassembled WGS sequence"/>
</dbReference>
<evidence type="ECO:0000256" key="1">
    <source>
        <dbReference type="ARBA" id="ARBA00022729"/>
    </source>
</evidence>
<reference evidence="5" key="1">
    <citation type="submission" date="2021-01" db="EMBL/GenBank/DDBJ databases">
        <title>Whole genome shotgun sequence of Catellatospora methionotrophica NBRC 14553.</title>
        <authorList>
            <person name="Komaki H."/>
            <person name="Tamura T."/>
        </authorList>
    </citation>
    <scope>NUCLEOTIDE SEQUENCE</scope>
    <source>
        <strain evidence="5">NBRC 14553</strain>
    </source>
</reference>
<sequence>MVRELRRVVAGGIAAVFVAVAALTAAGSPGLAACQRVIVINPEVTVGEGAGRLIFTVFSGGCAASGQVGFTVTAGTAQPGADFALSGNQLLRWAAGDVTVRRITATVALDTVPEPALEDFRVTLVSPSPGVRVVHGTGHGRILDDDGLGFAWAADDQICPPWTFGTSTPVGEPWLTGEQRYLCDFDDGVIDAVSPEGPASVRWATADGTAQAGIDYVGVADRMALVPTGAKLVQLPVKLLARPVGTPQRWFQVRIFAPSRGVVVDGVSVVTVPGS</sequence>
<dbReference type="AlphaFoldDB" id="A0A8J3PHA2"/>
<dbReference type="Gene3D" id="2.60.40.2030">
    <property type="match status" value="2"/>
</dbReference>
<keyword evidence="3" id="KW-0106">Calcium</keyword>
<dbReference type="InterPro" id="IPR038081">
    <property type="entry name" value="CalX-like_sf"/>
</dbReference>
<proteinExistence type="predicted"/>
<keyword evidence="6" id="KW-1185">Reference proteome</keyword>
<dbReference type="GO" id="GO:0007154">
    <property type="term" value="P:cell communication"/>
    <property type="evidence" value="ECO:0007669"/>
    <property type="project" value="InterPro"/>
</dbReference>
<gene>
    <name evidence="5" type="ORF">Cme02nite_34780</name>
</gene>
<evidence type="ECO:0000313" key="5">
    <source>
        <dbReference type="EMBL" id="GIG15146.1"/>
    </source>
</evidence>
<evidence type="ECO:0000256" key="3">
    <source>
        <dbReference type="ARBA" id="ARBA00022837"/>
    </source>
</evidence>
<keyword evidence="1" id="KW-0732">Signal</keyword>
<evidence type="ECO:0000256" key="2">
    <source>
        <dbReference type="ARBA" id="ARBA00022737"/>
    </source>
</evidence>
<organism evidence="5 6">
    <name type="scientific">Catellatospora methionotrophica</name>
    <dbReference type="NCBI Taxonomy" id="121620"/>
    <lineage>
        <taxon>Bacteria</taxon>
        <taxon>Bacillati</taxon>
        <taxon>Actinomycetota</taxon>
        <taxon>Actinomycetes</taxon>
        <taxon>Micromonosporales</taxon>
        <taxon>Micromonosporaceae</taxon>
        <taxon>Catellatospora</taxon>
    </lineage>
</organism>
<dbReference type="EMBL" id="BONJ01000019">
    <property type="protein sequence ID" value="GIG15146.1"/>
    <property type="molecule type" value="Genomic_DNA"/>
</dbReference>
<evidence type="ECO:0000313" key="6">
    <source>
        <dbReference type="Proteomes" id="UP000660339"/>
    </source>
</evidence>
<dbReference type="PROSITE" id="PS51257">
    <property type="entry name" value="PROKAR_LIPOPROTEIN"/>
    <property type="match status" value="1"/>
</dbReference>
<feature type="domain" description="Calx-beta" evidence="4">
    <location>
        <begin position="198"/>
        <end position="261"/>
    </location>
</feature>
<name>A0A8J3PHA2_9ACTN</name>
<dbReference type="SUPFAM" id="SSF141072">
    <property type="entry name" value="CalX-like"/>
    <property type="match status" value="2"/>
</dbReference>